<sequence length="236" mass="27531">MTDHRVLDHDDWVAARKALLRKEKEFTRLRDALTRERRALPWERVTQDYRFDGPDGPETLADLFDGRSQLIVYHFMYGPGWDEGCKSCSFLADHFDPAIVHLNQRDVSMVAVSHAPRAEFEPFQRRMGWRFKWLSSHGSSFNRDYNVTFTRDQLDRGAAVYNYRPGGFSGTEAPGASVFCRDPADGQIYHTYSVYSRGLDMFITAYHWLDIVPKGRDEDRLDYTMSWLRLHDAYGD</sequence>
<evidence type="ECO:0000313" key="2">
    <source>
        <dbReference type="Proteomes" id="UP000474957"/>
    </source>
</evidence>
<protein>
    <submittedName>
        <fullName evidence="1">DUF899 domain-containing protein</fullName>
    </submittedName>
</protein>
<dbReference type="InterPro" id="IPR036249">
    <property type="entry name" value="Thioredoxin-like_sf"/>
</dbReference>
<gene>
    <name evidence="1" type="ORF">GE300_17855</name>
</gene>
<reference evidence="1 2" key="1">
    <citation type="submission" date="2019-10" db="EMBL/GenBank/DDBJ databases">
        <title>Cognatihalovulum marinum gen. nov. sp. nov., a new member of the family Rhodobacteraceae isolated from deep seawater of the Northwest Indian Ocean.</title>
        <authorList>
            <person name="Ruan C."/>
            <person name="Wang J."/>
            <person name="Zheng X."/>
            <person name="Song L."/>
            <person name="Zhu Y."/>
            <person name="Huang Y."/>
            <person name="Lu Z."/>
            <person name="Du W."/>
            <person name="Huang L."/>
            <person name="Dai X."/>
        </authorList>
    </citation>
    <scope>NUCLEOTIDE SEQUENCE [LARGE SCALE GENOMIC DNA]</scope>
    <source>
        <strain evidence="1 2">2CG4</strain>
    </source>
</reference>
<dbReference type="SUPFAM" id="SSF52833">
    <property type="entry name" value="Thioredoxin-like"/>
    <property type="match status" value="1"/>
</dbReference>
<name>A0A6L5Z4T8_9RHOB</name>
<dbReference type="Pfam" id="PF05988">
    <property type="entry name" value="DUF899"/>
    <property type="match status" value="1"/>
</dbReference>
<dbReference type="EMBL" id="WIND01000019">
    <property type="protein sequence ID" value="MSU91447.1"/>
    <property type="molecule type" value="Genomic_DNA"/>
</dbReference>
<organism evidence="1 2">
    <name type="scientific">Halovulum marinum</name>
    <dbReference type="NCBI Taxonomy" id="2662447"/>
    <lineage>
        <taxon>Bacteria</taxon>
        <taxon>Pseudomonadati</taxon>
        <taxon>Pseudomonadota</taxon>
        <taxon>Alphaproteobacteria</taxon>
        <taxon>Rhodobacterales</taxon>
        <taxon>Paracoccaceae</taxon>
        <taxon>Halovulum</taxon>
    </lineage>
</organism>
<keyword evidence="2" id="KW-1185">Reference proteome</keyword>
<dbReference type="AlphaFoldDB" id="A0A6L5Z4T8"/>
<dbReference type="Proteomes" id="UP000474957">
    <property type="component" value="Unassembled WGS sequence"/>
</dbReference>
<comment type="caution">
    <text evidence="1">The sequence shown here is derived from an EMBL/GenBank/DDBJ whole genome shotgun (WGS) entry which is preliminary data.</text>
</comment>
<evidence type="ECO:0000313" key="1">
    <source>
        <dbReference type="EMBL" id="MSU91447.1"/>
    </source>
</evidence>
<dbReference type="InterPro" id="IPR010296">
    <property type="entry name" value="DUF899_thioredox"/>
</dbReference>
<proteinExistence type="predicted"/>
<dbReference type="RefSeq" id="WP_154448603.1">
    <property type="nucleotide sequence ID" value="NZ_WIND01000019.1"/>
</dbReference>
<accession>A0A6L5Z4T8</accession>